<dbReference type="Proteomes" id="UP000289859">
    <property type="component" value="Unassembled WGS sequence"/>
</dbReference>
<feature type="signal peptide" evidence="1">
    <location>
        <begin position="1"/>
        <end position="19"/>
    </location>
</feature>
<protein>
    <recommendedName>
        <fullName evidence="4">DUF4369 domain-containing protein</fullName>
    </recommendedName>
</protein>
<reference evidence="2 3" key="1">
    <citation type="submission" date="2018-07" db="EMBL/GenBank/DDBJ databases">
        <title>Leeuwenhoekiella genomics.</title>
        <authorList>
            <person name="Tahon G."/>
            <person name="Willems A."/>
        </authorList>
    </citation>
    <scope>NUCLEOTIDE SEQUENCE [LARGE SCALE GENOMIC DNA]</scope>
    <source>
        <strain evidence="2 3">LMG 29608</strain>
    </source>
</reference>
<dbReference type="EMBL" id="QOVK01000039">
    <property type="protein sequence ID" value="RXG11269.1"/>
    <property type="molecule type" value="Genomic_DNA"/>
</dbReference>
<keyword evidence="3" id="KW-1185">Reference proteome</keyword>
<keyword evidence="1" id="KW-0732">Signal</keyword>
<accession>A0A4Q0NNC2</accession>
<sequence>MLKKLLVLLLITISHQAVAQKGKAVLILKDSTRINGYGEISGVSTTVSIMFENDTLRYKKYNGKDLIGIDILEHNYYRKFRYKHIDGGKYPKVLEVVSLDSLSLYVKLYEGSSLSNSFINVPQPVGNLANLQTITLENGTEVPLGLSRNLYNEINLPRYSYYVGYGKSDQVEHLYTKGIPFAKSFKKAMIAYFENCPELLEKVESGEFSNTQLGKVLDFYNTKCLKSTNSKDRDTESASGSND</sequence>
<evidence type="ECO:0000313" key="2">
    <source>
        <dbReference type="EMBL" id="RXG11269.1"/>
    </source>
</evidence>
<dbReference type="OrthoDB" id="1117699at2"/>
<proteinExistence type="predicted"/>
<name>A0A4Q0NNC2_9FLAO</name>
<comment type="caution">
    <text evidence="2">The sequence shown here is derived from an EMBL/GenBank/DDBJ whole genome shotgun (WGS) entry which is preliminary data.</text>
</comment>
<dbReference type="AlphaFoldDB" id="A0A4Q0NNC2"/>
<dbReference type="RefSeq" id="WP_128767281.1">
    <property type="nucleotide sequence ID" value="NZ_JBHUOO010000016.1"/>
</dbReference>
<evidence type="ECO:0000313" key="3">
    <source>
        <dbReference type="Proteomes" id="UP000289859"/>
    </source>
</evidence>
<gene>
    <name evidence="2" type="ORF">DSM02_4131</name>
</gene>
<organism evidence="2 3">
    <name type="scientific">Leeuwenhoekiella polynyae</name>
    <dbReference type="NCBI Taxonomy" id="1550906"/>
    <lineage>
        <taxon>Bacteria</taxon>
        <taxon>Pseudomonadati</taxon>
        <taxon>Bacteroidota</taxon>
        <taxon>Flavobacteriia</taxon>
        <taxon>Flavobacteriales</taxon>
        <taxon>Flavobacteriaceae</taxon>
        <taxon>Leeuwenhoekiella</taxon>
    </lineage>
</organism>
<feature type="chain" id="PRO_5020947663" description="DUF4369 domain-containing protein" evidence="1">
    <location>
        <begin position="20"/>
        <end position="243"/>
    </location>
</feature>
<evidence type="ECO:0000256" key="1">
    <source>
        <dbReference type="SAM" id="SignalP"/>
    </source>
</evidence>
<evidence type="ECO:0008006" key="4">
    <source>
        <dbReference type="Google" id="ProtNLM"/>
    </source>
</evidence>